<reference evidence="1" key="1">
    <citation type="submission" date="2020-10" db="EMBL/GenBank/DDBJ databases">
        <authorList>
            <person name="Gilroy R."/>
        </authorList>
    </citation>
    <scope>NUCLEOTIDE SEQUENCE</scope>
    <source>
        <strain evidence="1">CHK154-7741</strain>
    </source>
</reference>
<evidence type="ECO:0000313" key="2">
    <source>
        <dbReference type="Proteomes" id="UP000886748"/>
    </source>
</evidence>
<dbReference type="Proteomes" id="UP000886748">
    <property type="component" value="Unassembled WGS sequence"/>
</dbReference>
<protein>
    <submittedName>
        <fullName evidence="1">Uncharacterized protein</fullName>
    </submittedName>
</protein>
<organism evidence="1 2">
    <name type="scientific">Candidatus Limenecus avicola</name>
    <dbReference type="NCBI Taxonomy" id="2840847"/>
    <lineage>
        <taxon>Bacteria</taxon>
        <taxon>Bacillati</taxon>
        <taxon>Bacillota</taxon>
        <taxon>Clostridia</taxon>
        <taxon>Eubacteriales</taxon>
        <taxon>Clostridiaceae</taxon>
        <taxon>Clostridiaceae incertae sedis</taxon>
        <taxon>Candidatus Limenecus</taxon>
    </lineage>
</organism>
<proteinExistence type="predicted"/>
<evidence type="ECO:0000313" key="1">
    <source>
        <dbReference type="EMBL" id="HIU93435.1"/>
    </source>
</evidence>
<gene>
    <name evidence="1" type="ORF">IAD26_09940</name>
</gene>
<dbReference type="AlphaFoldDB" id="A0A9D1N1N5"/>
<reference evidence="1" key="2">
    <citation type="journal article" date="2021" name="PeerJ">
        <title>Extensive microbial diversity within the chicken gut microbiome revealed by metagenomics and culture.</title>
        <authorList>
            <person name="Gilroy R."/>
            <person name="Ravi A."/>
            <person name="Getino M."/>
            <person name="Pursley I."/>
            <person name="Horton D.L."/>
            <person name="Alikhan N.F."/>
            <person name="Baker D."/>
            <person name="Gharbi K."/>
            <person name="Hall N."/>
            <person name="Watson M."/>
            <person name="Adriaenssens E.M."/>
            <person name="Foster-Nyarko E."/>
            <person name="Jarju S."/>
            <person name="Secka A."/>
            <person name="Antonio M."/>
            <person name="Oren A."/>
            <person name="Chaudhuri R.R."/>
            <person name="La Ragione R."/>
            <person name="Hildebrand F."/>
            <person name="Pallen M.J."/>
        </authorList>
    </citation>
    <scope>NUCLEOTIDE SEQUENCE</scope>
    <source>
        <strain evidence="1">CHK154-7741</strain>
    </source>
</reference>
<dbReference type="EMBL" id="DVOD01000072">
    <property type="protein sequence ID" value="HIU93435.1"/>
    <property type="molecule type" value="Genomic_DNA"/>
</dbReference>
<sequence length="62" mass="6902">MLYDNPSTKNFVGVMFTCCGVYGRVYKNKEGTAYVGRCPKCLKSIRMKIGEGGCNARFFYAG</sequence>
<name>A0A9D1N1N5_9CLOT</name>
<comment type="caution">
    <text evidence="1">The sequence shown here is derived from an EMBL/GenBank/DDBJ whole genome shotgun (WGS) entry which is preliminary data.</text>
</comment>
<accession>A0A9D1N1N5</accession>